<dbReference type="AlphaFoldDB" id="A0ABD0JSJ9"/>
<dbReference type="EMBL" id="JACVVK020000344">
    <property type="protein sequence ID" value="KAK7477629.1"/>
    <property type="molecule type" value="Genomic_DNA"/>
</dbReference>
<organism evidence="1 2">
    <name type="scientific">Batillaria attramentaria</name>
    <dbReference type="NCBI Taxonomy" id="370345"/>
    <lineage>
        <taxon>Eukaryota</taxon>
        <taxon>Metazoa</taxon>
        <taxon>Spiralia</taxon>
        <taxon>Lophotrochozoa</taxon>
        <taxon>Mollusca</taxon>
        <taxon>Gastropoda</taxon>
        <taxon>Caenogastropoda</taxon>
        <taxon>Sorbeoconcha</taxon>
        <taxon>Cerithioidea</taxon>
        <taxon>Batillariidae</taxon>
        <taxon>Batillaria</taxon>
    </lineage>
</organism>
<comment type="caution">
    <text evidence="1">The sequence shown here is derived from an EMBL/GenBank/DDBJ whole genome shotgun (WGS) entry which is preliminary data.</text>
</comment>
<protein>
    <submittedName>
        <fullName evidence="1">Uncharacterized protein</fullName>
    </submittedName>
</protein>
<keyword evidence="2" id="KW-1185">Reference proteome</keyword>
<sequence>MNVDRKDMEVLLAMPVKSRVKTVSDCESFKDLLSAALDKAKNLNMKQKFQSVNSKQFPMSRVLVSAVTFPPLHDECTIRINDQSSTPFV</sequence>
<accession>A0ABD0JSJ9</accession>
<evidence type="ECO:0000313" key="1">
    <source>
        <dbReference type="EMBL" id="KAK7477629.1"/>
    </source>
</evidence>
<reference evidence="1 2" key="1">
    <citation type="journal article" date="2023" name="Sci. Data">
        <title>Genome assembly of the Korean intertidal mud-creeper Batillaria attramentaria.</title>
        <authorList>
            <person name="Patra A.K."/>
            <person name="Ho P.T."/>
            <person name="Jun S."/>
            <person name="Lee S.J."/>
            <person name="Kim Y."/>
            <person name="Won Y.J."/>
        </authorList>
    </citation>
    <scope>NUCLEOTIDE SEQUENCE [LARGE SCALE GENOMIC DNA]</scope>
    <source>
        <strain evidence="1">Wonlab-2016</strain>
    </source>
</reference>
<name>A0ABD0JSJ9_9CAEN</name>
<proteinExistence type="predicted"/>
<gene>
    <name evidence="1" type="ORF">BaRGS_00031107</name>
</gene>
<dbReference type="Proteomes" id="UP001519460">
    <property type="component" value="Unassembled WGS sequence"/>
</dbReference>
<evidence type="ECO:0000313" key="2">
    <source>
        <dbReference type="Proteomes" id="UP001519460"/>
    </source>
</evidence>